<evidence type="ECO:0000313" key="1">
    <source>
        <dbReference type="EMBL" id="EYC22296.1"/>
    </source>
</evidence>
<accession>A0A016V4V8</accession>
<dbReference type="AlphaFoldDB" id="A0A016V4V8"/>
<dbReference type="Proteomes" id="UP000024635">
    <property type="component" value="Unassembled WGS sequence"/>
</dbReference>
<dbReference type="OrthoDB" id="2339771at2759"/>
<comment type="caution">
    <text evidence="1">The sequence shown here is derived from an EMBL/GenBank/DDBJ whole genome shotgun (WGS) entry which is preliminary data.</text>
</comment>
<dbReference type="EMBL" id="JARK01001353">
    <property type="protein sequence ID" value="EYC22296.1"/>
    <property type="molecule type" value="Genomic_DNA"/>
</dbReference>
<protein>
    <submittedName>
        <fullName evidence="1">Uncharacterized protein</fullName>
    </submittedName>
</protein>
<sequence length="115" mass="12900">MEFRELRNFSSVKDLGIFIDLLLKAALTKIVVYVRVKPRNPVDGAYSIHYIAYTVLGHVPHARPTSLRDATDTKTFAVPSAFTSISPQVDPYSLCSTYRCKCLANGYTVNDSPWK</sequence>
<keyword evidence="2" id="KW-1185">Reference proteome</keyword>
<proteinExistence type="predicted"/>
<gene>
    <name evidence="1" type="primary">Acey_s0017.g3267</name>
    <name evidence="1" type="ORF">Y032_0017g3267</name>
</gene>
<organism evidence="1 2">
    <name type="scientific">Ancylostoma ceylanicum</name>
    <dbReference type="NCBI Taxonomy" id="53326"/>
    <lineage>
        <taxon>Eukaryota</taxon>
        <taxon>Metazoa</taxon>
        <taxon>Ecdysozoa</taxon>
        <taxon>Nematoda</taxon>
        <taxon>Chromadorea</taxon>
        <taxon>Rhabditida</taxon>
        <taxon>Rhabditina</taxon>
        <taxon>Rhabditomorpha</taxon>
        <taxon>Strongyloidea</taxon>
        <taxon>Ancylostomatidae</taxon>
        <taxon>Ancylostomatinae</taxon>
        <taxon>Ancylostoma</taxon>
    </lineage>
</organism>
<reference evidence="2" key="1">
    <citation type="journal article" date="2015" name="Nat. Genet.">
        <title>The genome and transcriptome of the zoonotic hookworm Ancylostoma ceylanicum identify infection-specific gene families.</title>
        <authorList>
            <person name="Schwarz E.M."/>
            <person name="Hu Y."/>
            <person name="Antoshechkin I."/>
            <person name="Miller M.M."/>
            <person name="Sternberg P.W."/>
            <person name="Aroian R.V."/>
        </authorList>
    </citation>
    <scope>NUCLEOTIDE SEQUENCE</scope>
    <source>
        <strain evidence="2">HY135</strain>
    </source>
</reference>
<name>A0A016V4V8_9BILA</name>
<evidence type="ECO:0000313" key="2">
    <source>
        <dbReference type="Proteomes" id="UP000024635"/>
    </source>
</evidence>